<feature type="region of interest" description="Disordered" evidence="1">
    <location>
        <begin position="902"/>
        <end position="932"/>
    </location>
</feature>
<sequence>MTILNWRKSIRSNGVSACIQLAPGDVSTDDAGNITSFRPPAEPDANAPQILMADTSDAMRKGLEEAIRQRELQAGNTGQDFSTAARTEKLRNALRSYVTTEPVSPAAPPTSGETGSGRGLIPIANLDAVPTASEPVEHPAVTRVPEPVQAAEPTVSGGDTIVETGLVPDPRPGGLPPNLSWTSVRFARSWGMAFALDGPAQDPGHGPPLSAIGAPGSVGGQAVTEPDGLQRENMPSPGGDPGQQLLIVNADGTLQSSRRGTGDDSWPDPSVVFRTVDDAGNPTFTSAAPTEARRPFAGLSAGQVAWAANNGMRFVGPGQDGGRFLEALAAVVRATGIMRPEAGNVDALRLDLIRKVEADGARAVLNLPFASRLLGTTSGTSEGEVAGRGEYGDAPSGILMRLLDAIRGVDGPDEVGELWPHLAHHYLGLPIRAVDADGKEAFSAEAAFVARTNTGAWMGLAPVGPADARGAGTRPADVAGGLSEVLGPDPLKDLPAGAESPPLTGTVLGRPKRSPQLHPVGALSGLDGFLTAVLWAAGGGVSTPEGAYVTEPADLRRELVKRIQHPQRTDLDTWRVVQALYDAAREADGSDRTESSDDRFGTGQALSDIVAALDETRPWPELATAAAPFLLNWFGLAVHEHHPGGVVGRYGTGRPVHIARGGGAAPEWSALVPAHTRYRPTSRLAGPSQADPLLIRLNQAIDDRGRRLLGGGPDPVLGRLRRQREHWLALTTGQEATARPSPRVNDLSRIQNLDSTWLDAWAGADGDRTGLDVGLAVEVVRLLHGAYDGAAITSAGGPVPSGLPGVPAARWVTVTSESDLIIAMPREGMAIFLGEQHAEVIVRTAEALNRVEPDPERPGAARVVPWSWRSGGVALLIDANGATLSAQDLGLGDSVRPAADTVETEGRPVVGPESASVTVSEPQRKRAEGHGARVEPVAPGANAMFEAVIAAGGGTVVVDGAHITDAMSLRRAVADHIRSLPAGSSLLDWPLANAAYRFAGEHRIIEDFFPDTLAQVDQQRLHDQILDHIASGEASRYIAEGFASPDHWPQMVDILGIDAIARALGRDVVVLGSDGQAERHGQAGGPPIVVARITFTGGAGLKPGWGAVVPAGDAASTIESIDAVDVTPVRSAPAGDAPLSEGQRRTAEARALAIRPTLTGPRSFYDAVLATVGGAYLLDNEIVIATPERLRDTLATLVRDRPDVLSEQDRQHIREVVGAVDDDEIRDILRDDEDPRGVEMAKRLIGPYLALDLTVILQNGEITEYGEPVVAHDGAEPAVRRFGQPITLAEPGVHEEVGAAGPHWAAFTATPPPYDVRLHELSDPDDLNETRVIRPWDPRRFRTVVPHEKHRQDDPWRDSSYSHSPDPHVDDYCVSVAVVRLPVRPG</sequence>
<protein>
    <recommendedName>
        <fullName evidence="4">Lonely Cys domain-containing protein</fullName>
    </recommendedName>
</protein>
<accession>A0ABV5Y8W4</accession>
<keyword evidence="3" id="KW-1185">Reference proteome</keyword>
<feature type="region of interest" description="Disordered" evidence="1">
    <location>
        <begin position="1345"/>
        <end position="1364"/>
    </location>
</feature>
<evidence type="ECO:0000313" key="3">
    <source>
        <dbReference type="Proteomes" id="UP001589627"/>
    </source>
</evidence>
<organism evidence="2 3">
    <name type="scientific">Actinoallomurus acaciae</name>
    <dbReference type="NCBI Taxonomy" id="502577"/>
    <lineage>
        <taxon>Bacteria</taxon>
        <taxon>Bacillati</taxon>
        <taxon>Actinomycetota</taxon>
        <taxon>Actinomycetes</taxon>
        <taxon>Streptosporangiales</taxon>
        <taxon>Thermomonosporaceae</taxon>
        <taxon>Actinoallomurus</taxon>
    </lineage>
</organism>
<reference evidence="2 3" key="1">
    <citation type="submission" date="2024-09" db="EMBL/GenBank/DDBJ databases">
        <authorList>
            <person name="Sun Q."/>
            <person name="Mori K."/>
        </authorList>
    </citation>
    <scope>NUCLEOTIDE SEQUENCE [LARGE SCALE GENOMIC DNA]</scope>
    <source>
        <strain evidence="2 3">TBRC 0563</strain>
    </source>
</reference>
<feature type="compositionally biased region" description="Basic and acidic residues" evidence="1">
    <location>
        <begin position="922"/>
        <end position="932"/>
    </location>
</feature>
<feature type="region of interest" description="Disordered" evidence="1">
    <location>
        <begin position="98"/>
        <end position="117"/>
    </location>
</feature>
<feature type="compositionally biased region" description="Basic and acidic residues" evidence="1">
    <location>
        <begin position="1345"/>
        <end position="1357"/>
    </location>
</feature>
<dbReference type="RefSeq" id="WP_378195635.1">
    <property type="nucleotide sequence ID" value="NZ_JBHLZP010000018.1"/>
</dbReference>
<evidence type="ECO:0000313" key="2">
    <source>
        <dbReference type="EMBL" id="MFB9831473.1"/>
    </source>
</evidence>
<evidence type="ECO:0000256" key="1">
    <source>
        <dbReference type="SAM" id="MobiDB-lite"/>
    </source>
</evidence>
<dbReference type="Proteomes" id="UP001589627">
    <property type="component" value="Unassembled WGS sequence"/>
</dbReference>
<gene>
    <name evidence="2" type="ORF">ACFFNX_04640</name>
</gene>
<comment type="caution">
    <text evidence="2">The sequence shown here is derived from an EMBL/GenBank/DDBJ whole genome shotgun (WGS) entry which is preliminary data.</text>
</comment>
<feature type="region of interest" description="Disordered" evidence="1">
    <location>
        <begin position="199"/>
        <end position="245"/>
    </location>
</feature>
<proteinExistence type="predicted"/>
<evidence type="ECO:0008006" key="4">
    <source>
        <dbReference type="Google" id="ProtNLM"/>
    </source>
</evidence>
<name>A0ABV5Y8W4_9ACTN</name>
<feature type="region of interest" description="Disordered" evidence="1">
    <location>
        <begin position="494"/>
        <end position="515"/>
    </location>
</feature>
<dbReference type="EMBL" id="JBHLZP010000018">
    <property type="protein sequence ID" value="MFB9831473.1"/>
    <property type="molecule type" value="Genomic_DNA"/>
</dbReference>